<sequence length="1009" mass="108811">MSAGGFQSPDAFTLAHATKPKGSAASGMPDAAAHALASKPWFPSEVGTKHESHSEGLGYLSTPQSLVSPGSGADIGSGLTAGSVQSRNTSSTLSGPGHTYKRRFSSSNGNSNNNNNNNRDRDPRHSAQGRTWREKQPRVFGPWLLRASLLDHDACSVTDPPMSAIVASGMTPLVTRDRLRMHFEAYGAVKNIQLDLDPSTGVSLGIARVEFVSAPDAPNSRIAAAEAIQRGHVVQPGDPPATLASDVGNYFAELSRAATHNLEEKRASAVSEYERDRRSGAVRRPSLLLSRSDIKREADPPHREFPERSAVRVPRSGISFSSTTEADVLHHFKRFRPTGVIRDGGYWYVLFSSARDAHRCQCLSDKQPFAGRAIDVELYEPTDKGRLAELDRLARSRHRGLRTEPDFVPLADADSAVVDVGSSAPTYLPRTQKARVFDVADPALYELARELLLREVSSSFIQDLQRRRLQALVSDFAQSPHRQSSTDIYKRADPAVPNRRIAADTEAVLKKMAQSRIGLSDSTAAIGSTLADLPSFRRGGDNAQSSKYAGNGLAPRQRKRTAGDSEEVADTLSNVKAIDAKKAAAKRRTLVSARSRNVDKGTPSIASEVTDDENDDVEDDDEDGDSDGYFDLAIVPQRQSVDQIRGAKQQKKSTVLKKHRRASQSEVASSQPGTPLAMALDDYGQIGAGVFPELPVNESGCARTEGYRSIEPAEKGHYLAQIHSQLHWAASFFGGTDAAVASRLRGFAERTKGGTSGCGRSAAPGEGSSRGSRGALGTTNDASLYFSLSHASMVSSSRTHRAANRKLRVEFSMGVRSMGDGGGSSSSAVGGSAVSLGSGDATGAGNGLGPGMGNSGSELLRFNQLESRTKRLRFSKSAIHDWGLFASEAIFQGEFVIEYIGERIRSQLADLREEQYEREGIGSSYLFRVDDEIVIDATKCGNVARFVNHSCEPNCIAKTIVADGTKRIVIYASHDIQVGEEVTYDYKFPQEEIKIPCLCGSANCRGYLN</sequence>
<dbReference type="Proteomes" id="UP001140074">
    <property type="component" value="Unassembled WGS sequence"/>
</dbReference>
<dbReference type="InterPro" id="IPR012677">
    <property type="entry name" value="Nucleotide-bd_a/b_plait_sf"/>
</dbReference>
<protein>
    <recommendedName>
        <fullName evidence="2">[histone H3]-lysine(4) N-trimethyltransferase</fullName>
        <ecNumber evidence="2">2.1.1.354</ecNumber>
    </recommendedName>
</protein>
<dbReference type="GO" id="GO:0003723">
    <property type="term" value="F:RNA binding"/>
    <property type="evidence" value="ECO:0007669"/>
    <property type="project" value="UniProtKB-UniRule"/>
</dbReference>
<keyword evidence="3 16" id="KW-0489">Methyltransferase</keyword>
<keyword evidence="7" id="KW-0539">Nucleus</keyword>
<keyword evidence="4 16" id="KW-0808">Transferase</keyword>
<dbReference type="GO" id="GO:0048188">
    <property type="term" value="C:Set1C/COMPASS complex"/>
    <property type="evidence" value="ECO:0007669"/>
    <property type="project" value="TreeGrafter"/>
</dbReference>
<feature type="compositionally biased region" description="Basic and acidic residues" evidence="12">
    <location>
        <begin position="118"/>
        <end position="135"/>
    </location>
</feature>
<evidence type="ECO:0000256" key="6">
    <source>
        <dbReference type="ARBA" id="ARBA00022853"/>
    </source>
</evidence>
<comment type="caution">
    <text evidence="16">The sequence shown here is derived from an EMBL/GenBank/DDBJ whole genome shotgun (WGS) entry which is preliminary data.</text>
</comment>
<dbReference type="EC" id="2.1.1.354" evidence="2"/>
<comment type="catalytic activity">
    <reaction evidence="9">
        <text>N(6)-methyl-L-lysyl(4)-[histone H3] + S-adenosyl-L-methionine = N(6),N(6)-dimethyl-L-lysyl(4)-[histone H3] + S-adenosyl-L-homocysteine + H(+)</text>
        <dbReference type="Rhea" id="RHEA:60268"/>
        <dbReference type="Rhea" id="RHEA-COMP:15540"/>
        <dbReference type="Rhea" id="RHEA-COMP:15543"/>
        <dbReference type="ChEBI" id="CHEBI:15378"/>
        <dbReference type="ChEBI" id="CHEBI:57856"/>
        <dbReference type="ChEBI" id="CHEBI:59789"/>
        <dbReference type="ChEBI" id="CHEBI:61929"/>
        <dbReference type="ChEBI" id="CHEBI:61976"/>
    </reaction>
</comment>
<keyword evidence="11" id="KW-0694">RNA-binding</keyword>
<evidence type="ECO:0000256" key="2">
    <source>
        <dbReference type="ARBA" id="ARBA00012182"/>
    </source>
</evidence>
<dbReference type="Pfam" id="PF00076">
    <property type="entry name" value="RRM_1"/>
    <property type="match status" value="1"/>
</dbReference>
<name>A0A9W8M8F0_9FUNG</name>
<dbReference type="InterPro" id="IPR003616">
    <property type="entry name" value="Post-SET_dom"/>
</dbReference>
<evidence type="ECO:0000259" key="15">
    <source>
        <dbReference type="PROSITE" id="PS50868"/>
    </source>
</evidence>
<gene>
    <name evidence="16" type="primary">SETD1B</name>
    <name evidence="16" type="ORF">GGH94_000670</name>
</gene>
<comment type="subcellular location">
    <subcellularLocation>
        <location evidence="1">Nucleus</location>
    </subcellularLocation>
</comment>
<dbReference type="SMART" id="SM00508">
    <property type="entry name" value="PostSET"/>
    <property type="match status" value="1"/>
</dbReference>
<evidence type="ECO:0000313" key="16">
    <source>
        <dbReference type="EMBL" id="KAJ2867703.1"/>
    </source>
</evidence>
<dbReference type="InterPro" id="IPR046341">
    <property type="entry name" value="SET_dom_sf"/>
</dbReference>
<dbReference type="InterPro" id="IPR035979">
    <property type="entry name" value="RBD_domain_sf"/>
</dbReference>
<evidence type="ECO:0000256" key="10">
    <source>
        <dbReference type="ARBA" id="ARBA00049129"/>
    </source>
</evidence>
<evidence type="ECO:0000256" key="3">
    <source>
        <dbReference type="ARBA" id="ARBA00022603"/>
    </source>
</evidence>
<dbReference type="EMBL" id="JANBUY010000013">
    <property type="protein sequence ID" value="KAJ2867703.1"/>
    <property type="molecule type" value="Genomic_DNA"/>
</dbReference>
<evidence type="ECO:0000256" key="11">
    <source>
        <dbReference type="PROSITE-ProRule" id="PRU00176"/>
    </source>
</evidence>
<feature type="compositionally biased region" description="Basic residues" evidence="12">
    <location>
        <begin position="648"/>
        <end position="662"/>
    </location>
</feature>
<evidence type="ECO:0000259" key="13">
    <source>
        <dbReference type="PROSITE" id="PS50102"/>
    </source>
</evidence>
<proteinExistence type="predicted"/>
<dbReference type="SMART" id="SM00317">
    <property type="entry name" value="SET"/>
    <property type="match status" value="1"/>
</dbReference>
<feature type="compositionally biased region" description="Acidic residues" evidence="12">
    <location>
        <begin position="609"/>
        <end position="626"/>
    </location>
</feature>
<dbReference type="InterPro" id="IPR044570">
    <property type="entry name" value="Set1-like"/>
</dbReference>
<evidence type="ECO:0000256" key="7">
    <source>
        <dbReference type="ARBA" id="ARBA00023242"/>
    </source>
</evidence>
<feature type="region of interest" description="Disordered" evidence="12">
    <location>
        <begin position="642"/>
        <end position="673"/>
    </location>
</feature>
<evidence type="ECO:0000259" key="14">
    <source>
        <dbReference type="PROSITE" id="PS50280"/>
    </source>
</evidence>
<reference evidence="16" key="1">
    <citation type="submission" date="2022-07" db="EMBL/GenBank/DDBJ databases">
        <title>Phylogenomic reconstructions and comparative analyses of Kickxellomycotina fungi.</title>
        <authorList>
            <person name="Reynolds N.K."/>
            <person name="Stajich J.E."/>
            <person name="Barry K."/>
            <person name="Grigoriev I.V."/>
            <person name="Crous P."/>
            <person name="Smith M.E."/>
        </authorList>
    </citation>
    <scope>NUCLEOTIDE SEQUENCE</scope>
    <source>
        <strain evidence="16">RSA 476</strain>
    </source>
</reference>
<evidence type="ECO:0000256" key="12">
    <source>
        <dbReference type="SAM" id="MobiDB-lite"/>
    </source>
</evidence>
<dbReference type="PROSITE" id="PS50868">
    <property type="entry name" value="POST_SET"/>
    <property type="match status" value="1"/>
</dbReference>
<dbReference type="Gene3D" id="2.170.270.10">
    <property type="entry name" value="SET domain"/>
    <property type="match status" value="1"/>
</dbReference>
<dbReference type="GO" id="GO:0140999">
    <property type="term" value="F:histone H3K4 trimethyltransferase activity"/>
    <property type="evidence" value="ECO:0007669"/>
    <property type="project" value="UniProtKB-EC"/>
</dbReference>
<feature type="domain" description="SET" evidence="14">
    <location>
        <begin position="870"/>
        <end position="987"/>
    </location>
</feature>
<dbReference type="Pfam" id="PF11767">
    <property type="entry name" value="SET_assoc"/>
    <property type="match status" value="1"/>
</dbReference>
<dbReference type="InterPro" id="IPR000504">
    <property type="entry name" value="RRM_dom"/>
</dbReference>
<evidence type="ECO:0000256" key="8">
    <source>
        <dbReference type="ARBA" id="ARBA00047571"/>
    </source>
</evidence>
<dbReference type="PANTHER" id="PTHR45814">
    <property type="entry name" value="HISTONE-LYSINE N-METHYLTRANSFERASE SETD1"/>
    <property type="match status" value="1"/>
</dbReference>
<organism evidence="16 17">
    <name type="scientific">Coemansia aciculifera</name>
    <dbReference type="NCBI Taxonomy" id="417176"/>
    <lineage>
        <taxon>Eukaryota</taxon>
        <taxon>Fungi</taxon>
        <taxon>Fungi incertae sedis</taxon>
        <taxon>Zoopagomycota</taxon>
        <taxon>Kickxellomycotina</taxon>
        <taxon>Kickxellomycetes</taxon>
        <taxon>Kickxellales</taxon>
        <taxon>Kickxellaceae</taxon>
        <taxon>Coemansia</taxon>
    </lineage>
</organism>
<feature type="domain" description="RRM" evidence="13">
    <location>
        <begin position="163"/>
        <end position="217"/>
    </location>
</feature>
<dbReference type="InterPro" id="IPR024636">
    <property type="entry name" value="SET_assoc"/>
</dbReference>
<evidence type="ECO:0000313" key="17">
    <source>
        <dbReference type="Proteomes" id="UP001140074"/>
    </source>
</evidence>
<dbReference type="Pfam" id="PF00856">
    <property type="entry name" value="SET"/>
    <property type="match status" value="1"/>
</dbReference>
<keyword evidence="6" id="KW-0156">Chromatin regulator</keyword>
<comment type="catalytic activity">
    <reaction evidence="8">
        <text>L-lysyl(4)-[histone H3] + 3 S-adenosyl-L-methionine = N(6),N(6),N(6)-trimethyl-L-lysyl(4)-[histone H3] + 3 S-adenosyl-L-homocysteine + 3 H(+)</text>
        <dbReference type="Rhea" id="RHEA:60260"/>
        <dbReference type="Rhea" id="RHEA-COMP:15537"/>
        <dbReference type="Rhea" id="RHEA-COMP:15547"/>
        <dbReference type="ChEBI" id="CHEBI:15378"/>
        <dbReference type="ChEBI" id="CHEBI:29969"/>
        <dbReference type="ChEBI" id="CHEBI:57856"/>
        <dbReference type="ChEBI" id="CHEBI:59789"/>
        <dbReference type="ChEBI" id="CHEBI:61961"/>
        <dbReference type="EC" id="2.1.1.354"/>
    </reaction>
</comment>
<feature type="region of interest" description="Disordered" evidence="12">
    <location>
        <begin position="750"/>
        <end position="774"/>
    </location>
</feature>
<feature type="compositionally biased region" description="Polar residues" evidence="12">
    <location>
        <begin position="80"/>
        <end position="94"/>
    </location>
</feature>
<dbReference type="GO" id="GO:0032259">
    <property type="term" value="P:methylation"/>
    <property type="evidence" value="ECO:0007669"/>
    <property type="project" value="UniProtKB-KW"/>
</dbReference>
<accession>A0A9W8M8F0</accession>
<dbReference type="AlphaFoldDB" id="A0A9W8M8F0"/>
<dbReference type="InterPro" id="IPR001214">
    <property type="entry name" value="SET_dom"/>
</dbReference>
<evidence type="ECO:0000256" key="4">
    <source>
        <dbReference type="ARBA" id="ARBA00022679"/>
    </source>
</evidence>
<dbReference type="PANTHER" id="PTHR45814:SF2">
    <property type="entry name" value="HISTONE-LYSINE N-METHYLTRANSFERASE SETD1"/>
    <property type="match status" value="1"/>
</dbReference>
<feature type="domain" description="Post-SET" evidence="15">
    <location>
        <begin position="993"/>
        <end position="1009"/>
    </location>
</feature>
<dbReference type="PROSITE" id="PS50280">
    <property type="entry name" value="SET"/>
    <property type="match status" value="1"/>
</dbReference>
<feature type="region of interest" description="Disordered" evidence="12">
    <location>
        <begin position="43"/>
        <end position="135"/>
    </location>
</feature>
<dbReference type="SMART" id="SM00360">
    <property type="entry name" value="RRM"/>
    <property type="match status" value="1"/>
</dbReference>
<feature type="region of interest" description="Disordered" evidence="12">
    <location>
        <begin position="532"/>
        <end position="567"/>
    </location>
</feature>
<feature type="compositionally biased region" description="Polar residues" evidence="12">
    <location>
        <begin position="664"/>
        <end position="673"/>
    </location>
</feature>
<comment type="catalytic activity">
    <reaction evidence="10">
        <text>N(6),N(6)-dimethyl-L-lysyl(4)-[histone H3] + S-adenosyl-L-methionine = N(6),N(6),N(6)-trimethyl-L-lysyl(4)-[histone H3] + S-adenosyl-L-homocysteine + H(+)</text>
        <dbReference type="Rhea" id="RHEA:60272"/>
        <dbReference type="Rhea" id="RHEA-COMP:15537"/>
        <dbReference type="Rhea" id="RHEA-COMP:15540"/>
        <dbReference type="ChEBI" id="CHEBI:15378"/>
        <dbReference type="ChEBI" id="CHEBI:57856"/>
        <dbReference type="ChEBI" id="CHEBI:59789"/>
        <dbReference type="ChEBI" id="CHEBI:61961"/>
        <dbReference type="ChEBI" id="CHEBI:61976"/>
    </reaction>
</comment>
<keyword evidence="17" id="KW-1185">Reference proteome</keyword>
<evidence type="ECO:0000256" key="1">
    <source>
        <dbReference type="ARBA" id="ARBA00004123"/>
    </source>
</evidence>
<dbReference type="SUPFAM" id="SSF54928">
    <property type="entry name" value="RNA-binding domain, RBD"/>
    <property type="match status" value="1"/>
</dbReference>
<feature type="compositionally biased region" description="Low complexity" evidence="12">
    <location>
        <begin position="105"/>
        <end position="117"/>
    </location>
</feature>
<keyword evidence="5" id="KW-0949">S-adenosyl-L-methionine</keyword>
<feature type="region of interest" description="Disordered" evidence="12">
    <location>
        <begin position="583"/>
        <end position="626"/>
    </location>
</feature>
<dbReference type="Gene3D" id="3.30.70.330">
    <property type="match status" value="1"/>
</dbReference>
<dbReference type="PROSITE" id="PS50102">
    <property type="entry name" value="RRM"/>
    <property type="match status" value="1"/>
</dbReference>
<evidence type="ECO:0000256" key="9">
    <source>
        <dbReference type="ARBA" id="ARBA00047583"/>
    </source>
</evidence>
<evidence type="ECO:0000256" key="5">
    <source>
        <dbReference type="ARBA" id="ARBA00022691"/>
    </source>
</evidence>
<dbReference type="SUPFAM" id="SSF82199">
    <property type="entry name" value="SET domain"/>
    <property type="match status" value="1"/>
</dbReference>